<comment type="similarity">
    <text evidence="2">Belongs to the FKBP-type PPIase family.</text>
</comment>
<dbReference type="Proteomes" id="UP001219901">
    <property type="component" value="Chromosome"/>
</dbReference>
<dbReference type="SUPFAM" id="SSF54534">
    <property type="entry name" value="FKBP-like"/>
    <property type="match status" value="2"/>
</dbReference>
<keyword evidence="11" id="KW-1185">Reference proteome</keyword>
<proteinExistence type="inferred from homology"/>
<evidence type="ECO:0000313" key="12">
    <source>
        <dbReference type="Proteomes" id="UP001321249"/>
    </source>
</evidence>
<sequence length="337" mass="35393">MSKRMLVLAGMLVFVVLTACQAAGKNPENIDIPVVVPTVDASLCQNDVYPSDAPVFGDVDRSQLVGDAAGVKIFDRVEGDGATPKLEDMVTVRYTGWLNDGCVFDSSHPRGEDAQLLLVALIPGWREAMLTMNVGGVRRVEIPPALGYRELGSPPVIPPNATLTFEIELVDVLTPNAAIATATAIAANATATPVPTATPEGGPIVSCDNPGYPDSAPQYEDVTEDQYTDEPSGIRVFDTNVGDGASVSPDQTVDVHYTGWLVADGCVFDSSYSRGQSISFPVGGVIPGFRDAILGMKVGGQRRVYIPADQGYGAQGAGGAIPPNADLVFDIVLDNAR</sequence>
<dbReference type="PROSITE" id="PS50059">
    <property type="entry name" value="FKBP_PPIASE"/>
    <property type="match status" value="2"/>
</dbReference>
<dbReference type="EMBL" id="CP046147">
    <property type="protein sequence ID" value="WFG38103.1"/>
    <property type="molecule type" value="Genomic_DNA"/>
</dbReference>
<dbReference type="Pfam" id="PF00254">
    <property type="entry name" value="FKBP_C"/>
    <property type="match status" value="2"/>
</dbReference>
<feature type="signal peptide" evidence="7">
    <location>
        <begin position="1"/>
        <end position="22"/>
    </location>
</feature>
<keyword evidence="7" id="KW-0732">Signal</keyword>
<dbReference type="AlphaFoldDB" id="A0AAJ5ZHC7"/>
<dbReference type="GO" id="GO:0003755">
    <property type="term" value="F:peptidyl-prolyl cis-trans isomerase activity"/>
    <property type="evidence" value="ECO:0007669"/>
    <property type="project" value="UniProtKB-KW"/>
</dbReference>
<evidence type="ECO:0000256" key="3">
    <source>
        <dbReference type="ARBA" id="ARBA00013194"/>
    </source>
</evidence>
<evidence type="ECO:0000313" key="11">
    <source>
        <dbReference type="Proteomes" id="UP001219901"/>
    </source>
</evidence>
<feature type="domain" description="PPIase FKBP-type" evidence="8">
    <location>
        <begin position="87"/>
        <end position="173"/>
    </location>
</feature>
<dbReference type="InterPro" id="IPR001179">
    <property type="entry name" value="PPIase_FKBP_dom"/>
</dbReference>
<dbReference type="EC" id="5.2.1.8" evidence="3 6"/>
<reference evidence="11" key="3">
    <citation type="submission" date="2023-06" db="EMBL/GenBank/DDBJ databases">
        <title>Pangenomics reveal diversification of enzyme families and niche specialization in globally abundant SAR202 bacteria.</title>
        <authorList>
            <person name="Saw J.H.W."/>
        </authorList>
    </citation>
    <scope>NUCLEOTIDE SEQUENCE [LARGE SCALE GENOMIC DNA]</scope>
    <source>
        <strain evidence="11">JH1073</strain>
    </source>
</reference>
<evidence type="ECO:0000256" key="7">
    <source>
        <dbReference type="SAM" id="SignalP"/>
    </source>
</evidence>
<dbReference type="PANTHER" id="PTHR43811:SF19">
    <property type="entry name" value="39 KDA FK506-BINDING NUCLEAR PROTEIN"/>
    <property type="match status" value="1"/>
</dbReference>
<comment type="catalytic activity">
    <reaction evidence="1 6">
        <text>[protein]-peptidylproline (omega=180) = [protein]-peptidylproline (omega=0)</text>
        <dbReference type="Rhea" id="RHEA:16237"/>
        <dbReference type="Rhea" id="RHEA-COMP:10747"/>
        <dbReference type="Rhea" id="RHEA-COMP:10748"/>
        <dbReference type="ChEBI" id="CHEBI:83833"/>
        <dbReference type="ChEBI" id="CHEBI:83834"/>
        <dbReference type="EC" id="5.2.1.8"/>
    </reaction>
</comment>
<feature type="chain" id="PRO_5042492486" description="peptidylprolyl isomerase" evidence="7">
    <location>
        <begin position="23"/>
        <end position="337"/>
    </location>
</feature>
<reference evidence="11 12" key="1">
    <citation type="submission" date="2019-11" db="EMBL/GenBank/DDBJ databases">
        <authorList>
            <person name="Cho J.-C."/>
        </authorList>
    </citation>
    <scope>NUCLEOTIDE SEQUENCE [LARGE SCALE GENOMIC DNA]</scope>
    <source>
        <strain evidence="10 11">JH1073</strain>
        <strain evidence="9 12">JH702</strain>
    </source>
</reference>
<protein>
    <recommendedName>
        <fullName evidence="3 6">peptidylprolyl isomerase</fullName>
        <ecNumber evidence="3 6">5.2.1.8</ecNumber>
    </recommendedName>
</protein>
<reference evidence="10" key="2">
    <citation type="journal article" date="2023" name="Nat. Commun.">
        <title>Cultivation of marine bacteria of the SAR202 clade.</title>
        <authorList>
            <person name="Lim Y."/>
            <person name="Seo J.H."/>
            <person name="Giovannoni S.J."/>
            <person name="Kang I."/>
            <person name="Cho J.C."/>
        </authorList>
    </citation>
    <scope>NUCLEOTIDE SEQUENCE</scope>
    <source>
        <strain evidence="10">JH1073</strain>
    </source>
</reference>
<evidence type="ECO:0000313" key="10">
    <source>
        <dbReference type="EMBL" id="WFG38103.1"/>
    </source>
</evidence>
<keyword evidence="5 6" id="KW-0413">Isomerase</keyword>
<dbReference type="Gene3D" id="3.10.50.40">
    <property type="match status" value="2"/>
</dbReference>
<dbReference type="RefSeq" id="WP_342824296.1">
    <property type="nucleotide sequence ID" value="NZ_CP046146.1"/>
</dbReference>
<dbReference type="EMBL" id="WMBE01000002">
    <property type="protein sequence ID" value="MDG0866674.1"/>
    <property type="molecule type" value="Genomic_DNA"/>
</dbReference>
<evidence type="ECO:0000256" key="4">
    <source>
        <dbReference type="ARBA" id="ARBA00023110"/>
    </source>
</evidence>
<evidence type="ECO:0000313" key="9">
    <source>
        <dbReference type="EMBL" id="MDG0866674.1"/>
    </source>
</evidence>
<dbReference type="Proteomes" id="UP001321249">
    <property type="component" value="Unassembled WGS sequence"/>
</dbReference>
<evidence type="ECO:0000259" key="8">
    <source>
        <dbReference type="PROSITE" id="PS50059"/>
    </source>
</evidence>
<dbReference type="InterPro" id="IPR046357">
    <property type="entry name" value="PPIase_dom_sf"/>
</dbReference>
<evidence type="ECO:0000256" key="1">
    <source>
        <dbReference type="ARBA" id="ARBA00000971"/>
    </source>
</evidence>
<dbReference type="PROSITE" id="PS51257">
    <property type="entry name" value="PROKAR_LIPOPROTEIN"/>
    <property type="match status" value="1"/>
</dbReference>
<evidence type="ECO:0000256" key="5">
    <source>
        <dbReference type="ARBA" id="ARBA00023235"/>
    </source>
</evidence>
<organism evidence="10 11">
    <name type="scientific">Candidatus Lucifugimonas marina</name>
    <dbReference type="NCBI Taxonomy" id="3038979"/>
    <lineage>
        <taxon>Bacteria</taxon>
        <taxon>Bacillati</taxon>
        <taxon>Chloroflexota</taxon>
        <taxon>Dehalococcoidia</taxon>
        <taxon>SAR202 cluster</taxon>
        <taxon>Candidatus Lucifugimonadales</taxon>
        <taxon>Candidatus Lucifugimonadaceae</taxon>
        <taxon>Candidatus Lucifugimonas</taxon>
    </lineage>
</organism>
<evidence type="ECO:0000256" key="2">
    <source>
        <dbReference type="ARBA" id="ARBA00006577"/>
    </source>
</evidence>
<accession>A0AAJ5ZHC7</accession>
<gene>
    <name evidence="9" type="ORF">GKO46_06235</name>
    <name evidence="10" type="ORF">GKO48_00230</name>
</gene>
<dbReference type="PANTHER" id="PTHR43811">
    <property type="entry name" value="FKBP-TYPE PEPTIDYL-PROLYL CIS-TRANS ISOMERASE FKPA"/>
    <property type="match status" value="1"/>
</dbReference>
<name>A0AAJ5ZHC7_9CHLR</name>
<evidence type="ECO:0000256" key="6">
    <source>
        <dbReference type="PROSITE-ProRule" id="PRU00277"/>
    </source>
</evidence>
<keyword evidence="4 6" id="KW-0697">Rotamase</keyword>
<feature type="domain" description="PPIase FKBP-type" evidence="8">
    <location>
        <begin position="250"/>
        <end position="337"/>
    </location>
</feature>